<evidence type="ECO:0000256" key="1">
    <source>
        <dbReference type="ARBA" id="ARBA00047473"/>
    </source>
</evidence>
<dbReference type="InterPro" id="IPR001732">
    <property type="entry name" value="UDP-Glc/GDP-Man_DH_N"/>
</dbReference>
<dbReference type="Pfam" id="PF03721">
    <property type="entry name" value="UDPG_MGDP_dh_N"/>
    <property type="match status" value="2"/>
</dbReference>
<dbReference type="Proteomes" id="UP001590951">
    <property type="component" value="Unassembled WGS sequence"/>
</dbReference>
<dbReference type="SUPFAM" id="SSF51735">
    <property type="entry name" value="NAD(P)-binding Rossmann-fold domains"/>
    <property type="match status" value="1"/>
</dbReference>
<organism evidence="3 4">
    <name type="scientific">Lepraria finkii</name>
    <dbReference type="NCBI Taxonomy" id="1340010"/>
    <lineage>
        <taxon>Eukaryota</taxon>
        <taxon>Fungi</taxon>
        <taxon>Dikarya</taxon>
        <taxon>Ascomycota</taxon>
        <taxon>Pezizomycotina</taxon>
        <taxon>Lecanoromycetes</taxon>
        <taxon>OSLEUM clade</taxon>
        <taxon>Lecanoromycetidae</taxon>
        <taxon>Lecanorales</taxon>
        <taxon>Lecanorineae</taxon>
        <taxon>Stereocaulaceae</taxon>
        <taxon>Lepraria</taxon>
    </lineage>
</organism>
<name>A0ABR4BL00_9LECA</name>
<feature type="domain" description="UDP-glucose/GDP-mannose dehydrogenase N-terminal" evidence="2">
    <location>
        <begin position="8"/>
        <end position="56"/>
    </location>
</feature>
<keyword evidence="4" id="KW-1185">Reference proteome</keyword>
<dbReference type="Gene3D" id="3.40.50.720">
    <property type="entry name" value="NAD(P)-binding Rossmann-like Domain"/>
    <property type="match status" value="1"/>
</dbReference>
<dbReference type="InterPro" id="IPR028356">
    <property type="entry name" value="UDPglc_DH_euk"/>
</dbReference>
<comment type="catalytic activity">
    <reaction evidence="1">
        <text>UDP-alpha-D-glucose + 2 NAD(+) + H2O = UDP-alpha-D-glucuronate + 2 NADH + 3 H(+)</text>
        <dbReference type="Rhea" id="RHEA:23596"/>
        <dbReference type="ChEBI" id="CHEBI:15377"/>
        <dbReference type="ChEBI" id="CHEBI:15378"/>
        <dbReference type="ChEBI" id="CHEBI:57540"/>
        <dbReference type="ChEBI" id="CHEBI:57945"/>
        <dbReference type="ChEBI" id="CHEBI:58052"/>
        <dbReference type="ChEBI" id="CHEBI:58885"/>
        <dbReference type="EC" id="1.1.1.22"/>
    </reaction>
</comment>
<dbReference type="PANTHER" id="PTHR11374:SF3">
    <property type="entry name" value="UDP-GLUCOSE 6-DEHYDROGENASE"/>
    <property type="match status" value="1"/>
</dbReference>
<reference evidence="3 4" key="1">
    <citation type="submission" date="2024-09" db="EMBL/GenBank/DDBJ databases">
        <title>Rethinking Asexuality: The Enigmatic Case of Functional Sexual Genes in Lepraria (Stereocaulaceae).</title>
        <authorList>
            <person name="Doellman M."/>
            <person name="Sun Y."/>
            <person name="Barcenas-Pena A."/>
            <person name="Lumbsch H.T."/>
            <person name="Grewe F."/>
        </authorList>
    </citation>
    <scope>NUCLEOTIDE SEQUENCE [LARGE SCALE GENOMIC DNA]</scope>
    <source>
        <strain evidence="3 4">Grewe 0041</strain>
    </source>
</reference>
<protein>
    <recommendedName>
        <fullName evidence="2">UDP-glucose/GDP-mannose dehydrogenase N-terminal domain-containing protein</fullName>
    </recommendedName>
</protein>
<dbReference type="PANTHER" id="PTHR11374">
    <property type="entry name" value="UDP-GLUCOSE DEHYDROGENASE/UDP-MANNAC DEHYDROGENASE"/>
    <property type="match status" value="1"/>
</dbReference>
<evidence type="ECO:0000259" key="2">
    <source>
        <dbReference type="Pfam" id="PF03721"/>
    </source>
</evidence>
<accession>A0ABR4BL00</accession>
<comment type="caution">
    <text evidence="3">The sequence shown here is derived from an EMBL/GenBank/DDBJ whole genome shotgun (WGS) entry which is preliminary data.</text>
</comment>
<dbReference type="EMBL" id="JBHFEH010000002">
    <property type="protein sequence ID" value="KAL2058482.1"/>
    <property type="molecule type" value="Genomic_DNA"/>
</dbReference>
<proteinExistence type="predicted"/>
<evidence type="ECO:0000313" key="4">
    <source>
        <dbReference type="Proteomes" id="UP001590951"/>
    </source>
</evidence>
<gene>
    <name evidence="3" type="ORF">ABVK25_001210</name>
</gene>
<sequence>MTAFMSNVDVTVVVINTEHIKAWNSNWLPIYEPGLNETVYAARDGTSTNATLQYKDPQAVPGRKRKANLHFSININKAIEGADLIFVCVNTPTKANGIGKGAAADLAFVETATRNIAYRGQDCC</sequence>
<dbReference type="InterPro" id="IPR036291">
    <property type="entry name" value="NAD(P)-bd_dom_sf"/>
</dbReference>
<evidence type="ECO:0000313" key="3">
    <source>
        <dbReference type="EMBL" id="KAL2058482.1"/>
    </source>
</evidence>
<feature type="domain" description="UDP-glucose/GDP-mannose dehydrogenase N-terminal" evidence="2">
    <location>
        <begin position="65"/>
        <end position="117"/>
    </location>
</feature>